<keyword evidence="2" id="KW-0479">Metal-binding</keyword>
<evidence type="ECO:0000256" key="2">
    <source>
        <dbReference type="ARBA" id="ARBA00022723"/>
    </source>
</evidence>
<dbReference type="InterPro" id="IPR011706">
    <property type="entry name" value="Cu-oxidase_C"/>
</dbReference>
<name>A0A6A6SWQ5_9PLEO</name>
<keyword evidence="4" id="KW-0186">Copper</keyword>
<dbReference type="OrthoDB" id="2121828at2759"/>
<dbReference type="InterPro" id="IPR011707">
    <property type="entry name" value="Cu-oxidase-like_N"/>
</dbReference>
<comment type="similarity">
    <text evidence="1">Belongs to the multicopper oxidase family.</text>
</comment>
<dbReference type="NCBIfam" id="TIGR03390">
    <property type="entry name" value="ascorbOXfungal"/>
    <property type="match status" value="1"/>
</dbReference>
<evidence type="ECO:0000256" key="3">
    <source>
        <dbReference type="ARBA" id="ARBA00023002"/>
    </source>
</evidence>
<evidence type="ECO:0000256" key="4">
    <source>
        <dbReference type="ARBA" id="ARBA00023008"/>
    </source>
</evidence>
<evidence type="ECO:0000259" key="6">
    <source>
        <dbReference type="Pfam" id="PF07731"/>
    </source>
</evidence>
<dbReference type="GO" id="GO:0005507">
    <property type="term" value="F:copper ion binding"/>
    <property type="evidence" value="ECO:0007669"/>
    <property type="project" value="InterPro"/>
</dbReference>
<dbReference type="PROSITE" id="PS00079">
    <property type="entry name" value="MULTICOPPER_OXIDASE1"/>
    <property type="match status" value="1"/>
</dbReference>
<feature type="domain" description="Plastocyanin-like" evidence="6">
    <location>
        <begin position="429"/>
        <end position="565"/>
    </location>
</feature>
<protein>
    <submittedName>
        <fullName evidence="8">Multicopper oxidase</fullName>
    </submittedName>
</protein>
<feature type="domain" description="Plastocyanin-like" evidence="7">
    <location>
        <begin position="54"/>
        <end position="166"/>
    </location>
</feature>
<evidence type="ECO:0000256" key="1">
    <source>
        <dbReference type="ARBA" id="ARBA00010609"/>
    </source>
</evidence>
<dbReference type="CDD" id="cd13895">
    <property type="entry name" value="CuRO_3_AAO_like_2"/>
    <property type="match status" value="1"/>
</dbReference>
<evidence type="ECO:0000259" key="5">
    <source>
        <dbReference type="Pfam" id="PF00394"/>
    </source>
</evidence>
<dbReference type="Pfam" id="PF00394">
    <property type="entry name" value="Cu-oxidase"/>
    <property type="match status" value="1"/>
</dbReference>
<keyword evidence="3" id="KW-0560">Oxidoreductase</keyword>
<dbReference type="CDD" id="cd13873">
    <property type="entry name" value="CuRO_2_AAO_like_2"/>
    <property type="match status" value="1"/>
</dbReference>
<dbReference type="SUPFAM" id="SSF49503">
    <property type="entry name" value="Cupredoxins"/>
    <property type="match status" value="3"/>
</dbReference>
<gene>
    <name evidence="8" type="ORF">K491DRAFT_696470</name>
</gene>
<dbReference type="Proteomes" id="UP000799324">
    <property type="component" value="Unassembled WGS sequence"/>
</dbReference>
<accession>A0A6A6SWQ5</accession>
<dbReference type="InterPro" id="IPR033138">
    <property type="entry name" value="Cu_oxidase_CS"/>
</dbReference>
<organism evidence="8 9">
    <name type="scientific">Lophiostoma macrostomum CBS 122681</name>
    <dbReference type="NCBI Taxonomy" id="1314788"/>
    <lineage>
        <taxon>Eukaryota</taxon>
        <taxon>Fungi</taxon>
        <taxon>Dikarya</taxon>
        <taxon>Ascomycota</taxon>
        <taxon>Pezizomycotina</taxon>
        <taxon>Dothideomycetes</taxon>
        <taxon>Pleosporomycetidae</taxon>
        <taxon>Pleosporales</taxon>
        <taxon>Lophiostomataceae</taxon>
        <taxon>Lophiostoma</taxon>
    </lineage>
</organism>
<dbReference type="AlphaFoldDB" id="A0A6A6SWQ5"/>
<dbReference type="PANTHER" id="PTHR11709">
    <property type="entry name" value="MULTI-COPPER OXIDASE"/>
    <property type="match status" value="1"/>
</dbReference>
<dbReference type="PROSITE" id="PS00080">
    <property type="entry name" value="MULTICOPPER_OXIDASE2"/>
    <property type="match status" value="1"/>
</dbReference>
<evidence type="ECO:0000259" key="7">
    <source>
        <dbReference type="Pfam" id="PF07732"/>
    </source>
</evidence>
<evidence type="ECO:0000313" key="9">
    <source>
        <dbReference type="Proteomes" id="UP000799324"/>
    </source>
</evidence>
<feature type="domain" description="Plastocyanin-like" evidence="5">
    <location>
        <begin position="176"/>
        <end position="334"/>
    </location>
</feature>
<dbReference type="EMBL" id="MU004426">
    <property type="protein sequence ID" value="KAF2651411.1"/>
    <property type="molecule type" value="Genomic_DNA"/>
</dbReference>
<dbReference type="InterPro" id="IPR045087">
    <property type="entry name" value="Cu-oxidase_fam"/>
</dbReference>
<dbReference type="Gene3D" id="2.60.40.420">
    <property type="entry name" value="Cupredoxins - blue copper proteins"/>
    <property type="match status" value="3"/>
</dbReference>
<dbReference type="Pfam" id="PF07731">
    <property type="entry name" value="Cu-oxidase_2"/>
    <property type="match status" value="1"/>
</dbReference>
<dbReference type="InterPro" id="IPR017762">
    <property type="entry name" value="Multicopper_oxidase_fun"/>
</dbReference>
<proteinExistence type="inferred from homology"/>
<dbReference type="InterPro" id="IPR008972">
    <property type="entry name" value="Cupredoxin"/>
</dbReference>
<dbReference type="PANTHER" id="PTHR11709:SF394">
    <property type="entry name" value="FI03373P-RELATED"/>
    <property type="match status" value="1"/>
</dbReference>
<dbReference type="InterPro" id="IPR035666">
    <property type="entry name" value="MCO_CuRO_3"/>
</dbReference>
<keyword evidence="9" id="KW-1185">Reference proteome</keyword>
<dbReference type="GO" id="GO:0016491">
    <property type="term" value="F:oxidoreductase activity"/>
    <property type="evidence" value="ECO:0007669"/>
    <property type="project" value="UniProtKB-KW"/>
</dbReference>
<dbReference type="InterPro" id="IPR001117">
    <property type="entry name" value="Cu-oxidase_2nd"/>
</dbReference>
<sequence>MGSMSTTTDQTMFLTHFSAGGFALFAYLFTPPALAVPQRHGHSFEPDHVLLATARNVSINCESRYSVLLNDSTPAPSLYIQEGRTSWIRVYNHIPDTNLTVHWHGLTARVAPYSDGTPQASQWPVASGQFFDYEIHPEIGDAGTYFYHSHIGFQEVTASGPLIVTPCEQEPYDYDEDIVLTLQDYYNKTDTTIETGLVANPFVWSGETNAILINGQSGSAQASNASDASCLPHNVLVEPERTYRMRFVGQQAISLVTLGFENHDNLTIIEADGSFTKPADADHMQVAPGQRFSILFKTKTLAELRSLNKTSFWIQYENRDRPANVSGYALLSYNVPGSNNTPSTLPETKPLQLPQNITDWLEYTLSPLDPSSDPFPPATSVTRTIVITVQQKINGTTQWTQNNNIWKESNITVPYLTDIYQRGEAAIPDYNAALQNYGWDPKSLAYPAKIGEIIDIVWENNNGPSGGWDIHPFHAHGRHYWDLGSGNGTYNATENNAKLDALYEEIGWTPALRDTTMQYRYATSGIPNNTAGWRAWRLNVSEPGVWMMHCHIFAHRIMGMQTAWVFGDADDIIDRVPEPYVAGYLDYGGSAYGNATYDPLVNHYFD</sequence>
<dbReference type="InterPro" id="IPR002355">
    <property type="entry name" value="Cu_oxidase_Cu_BS"/>
</dbReference>
<dbReference type="Pfam" id="PF07732">
    <property type="entry name" value="Cu-oxidase_3"/>
    <property type="match status" value="1"/>
</dbReference>
<evidence type="ECO:0000313" key="8">
    <source>
        <dbReference type="EMBL" id="KAF2651411.1"/>
    </source>
</evidence>
<reference evidence="8" key="1">
    <citation type="journal article" date="2020" name="Stud. Mycol.">
        <title>101 Dothideomycetes genomes: a test case for predicting lifestyles and emergence of pathogens.</title>
        <authorList>
            <person name="Haridas S."/>
            <person name="Albert R."/>
            <person name="Binder M."/>
            <person name="Bloem J."/>
            <person name="Labutti K."/>
            <person name="Salamov A."/>
            <person name="Andreopoulos B."/>
            <person name="Baker S."/>
            <person name="Barry K."/>
            <person name="Bills G."/>
            <person name="Bluhm B."/>
            <person name="Cannon C."/>
            <person name="Castanera R."/>
            <person name="Culley D."/>
            <person name="Daum C."/>
            <person name="Ezra D."/>
            <person name="Gonzalez J."/>
            <person name="Henrissat B."/>
            <person name="Kuo A."/>
            <person name="Liang C."/>
            <person name="Lipzen A."/>
            <person name="Lutzoni F."/>
            <person name="Magnuson J."/>
            <person name="Mondo S."/>
            <person name="Nolan M."/>
            <person name="Ohm R."/>
            <person name="Pangilinan J."/>
            <person name="Park H.-J."/>
            <person name="Ramirez L."/>
            <person name="Alfaro M."/>
            <person name="Sun H."/>
            <person name="Tritt A."/>
            <person name="Yoshinaga Y."/>
            <person name="Zwiers L.-H."/>
            <person name="Turgeon B."/>
            <person name="Goodwin S."/>
            <person name="Spatafora J."/>
            <person name="Crous P."/>
            <person name="Grigoriev I."/>
        </authorList>
    </citation>
    <scope>NUCLEOTIDE SEQUENCE</scope>
    <source>
        <strain evidence="8">CBS 122681</strain>
    </source>
</reference>